<proteinExistence type="inferred from homology"/>
<keyword evidence="19" id="KW-1185">Reference proteome</keyword>
<comment type="caution">
    <text evidence="18">The sequence shown here is derived from an EMBL/GenBank/DDBJ whole genome shotgun (WGS) entry which is preliminary data.</text>
</comment>
<gene>
    <name evidence="18" type="primary">Mis18a_0</name>
    <name evidence="18" type="ORF">AEGCAU_R04252</name>
</gene>
<evidence type="ECO:0000256" key="5">
    <source>
        <dbReference type="ARBA" id="ARBA00022499"/>
    </source>
</evidence>
<evidence type="ECO:0000256" key="8">
    <source>
        <dbReference type="ARBA" id="ARBA00022723"/>
    </source>
</evidence>
<evidence type="ECO:0000256" key="15">
    <source>
        <dbReference type="ARBA" id="ARBA00046705"/>
    </source>
</evidence>
<evidence type="ECO:0000256" key="14">
    <source>
        <dbReference type="ARBA" id="ARBA00023328"/>
    </source>
</evidence>
<dbReference type="GO" id="GO:0034080">
    <property type="term" value="P:CENP-A containing chromatin assembly"/>
    <property type="evidence" value="ECO:0007669"/>
    <property type="project" value="TreeGrafter"/>
</dbReference>
<dbReference type="PANTHER" id="PTHR16431">
    <property type="entry name" value="NEUROGENIC PROTEIN MASTERMIND"/>
    <property type="match status" value="1"/>
</dbReference>
<dbReference type="GO" id="GO:0005634">
    <property type="term" value="C:nucleus"/>
    <property type="evidence" value="ECO:0007669"/>
    <property type="project" value="UniProtKB-SubCell"/>
</dbReference>
<accession>A0A850XY68</accession>
<evidence type="ECO:0000256" key="12">
    <source>
        <dbReference type="ARBA" id="ARBA00023242"/>
    </source>
</evidence>
<evidence type="ECO:0000313" key="18">
    <source>
        <dbReference type="EMBL" id="NWH84523.1"/>
    </source>
</evidence>
<evidence type="ECO:0000259" key="17">
    <source>
        <dbReference type="PROSITE" id="PS51793"/>
    </source>
</evidence>
<comment type="subcellular location">
    <subcellularLocation>
        <location evidence="3">Chromosome</location>
        <location evidence="3">Centromere</location>
    </subcellularLocation>
    <subcellularLocation>
        <location evidence="2">Nucleus</location>
    </subcellularLocation>
</comment>
<evidence type="ECO:0000256" key="10">
    <source>
        <dbReference type="ARBA" id="ARBA00022833"/>
    </source>
</evidence>
<dbReference type="EMBL" id="WEIU01002995">
    <property type="protein sequence ID" value="NWH84523.1"/>
    <property type="molecule type" value="Genomic_DNA"/>
</dbReference>
<evidence type="ECO:0000313" key="19">
    <source>
        <dbReference type="Proteomes" id="UP000628412"/>
    </source>
</evidence>
<evidence type="ECO:0000256" key="11">
    <source>
        <dbReference type="ARBA" id="ARBA00022843"/>
    </source>
</evidence>
<keyword evidence="5" id="KW-1017">Isopeptide bond</keyword>
<organism evidence="18 19">
    <name type="scientific">Aegithalos caudatus</name>
    <name type="common">Long-tailed tit</name>
    <name type="synonym">Acredula caudata</name>
    <dbReference type="NCBI Taxonomy" id="73327"/>
    <lineage>
        <taxon>Eukaryota</taxon>
        <taxon>Metazoa</taxon>
        <taxon>Chordata</taxon>
        <taxon>Craniata</taxon>
        <taxon>Vertebrata</taxon>
        <taxon>Euteleostomi</taxon>
        <taxon>Archelosauria</taxon>
        <taxon>Archosauria</taxon>
        <taxon>Dinosauria</taxon>
        <taxon>Saurischia</taxon>
        <taxon>Theropoda</taxon>
        <taxon>Coelurosauria</taxon>
        <taxon>Aves</taxon>
        <taxon>Neognathae</taxon>
        <taxon>Neoaves</taxon>
        <taxon>Telluraves</taxon>
        <taxon>Australaves</taxon>
        <taxon>Passeriformes</taxon>
        <taxon>Sylvioidea</taxon>
        <taxon>Aegithalidae</taxon>
        <taxon>Aegithalos</taxon>
    </lineage>
</organism>
<protein>
    <recommendedName>
        <fullName evidence="16">Protein yippee-like</fullName>
    </recommendedName>
</protein>
<evidence type="ECO:0000256" key="16">
    <source>
        <dbReference type="RuleBase" id="RU110713"/>
    </source>
</evidence>
<dbReference type="PANTHER" id="PTHR16431:SF2">
    <property type="entry name" value="PROTEIN MIS18-ALPHA"/>
    <property type="match status" value="1"/>
</dbReference>
<evidence type="ECO:0000256" key="9">
    <source>
        <dbReference type="ARBA" id="ARBA00022776"/>
    </source>
</evidence>
<keyword evidence="6" id="KW-0597">Phosphoprotein</keyword>
<comment type="similarity">
    <text evidence="16">Belongs to the yippee family.</text>
</comment>
<evidence type="ECO:0000256" key="6">
    <source>
        <dbReference type="ARBA" id="ARBA00022553"/>
    </source>
</evidence>
<evidence type="ECO:0000256" key="13">
    <source>
        <dbReference type="ARBA" id="ARBA00023306"/>
    </source>
</evidence>
<reference evidence="18" key="1">
    <citation type="submission" date="2019-10" db="EMBL/GenBank/DDBJ databases">
        <title>Bird 10,000 Genomes (B10K) Project - Family phase.</title>
        <authorList>
            <person name="Zhang G."/>
        </authorList>
    </citation>
    <scope>NUCLEOTIDE SEQUENCE</scope>
    <source>
        <strain evidence="18">B10K-DU-002-10</strain>
        <tissue evidence="18">Muscle</tissue>
    </source>
</reference>
<sequence>PVPMVFLCTSCGQPMGDISSWVFCDKESSCILLSRGLEQPGTVEGVPAQGGSMVENLFCSGCSRLLGSIYRCTSRHLNSKRDLFCLGVDFVE</sequence>
<feature type="non-terminal residue" evidence="18">
    <location>
        <position position="92"/>
    </location>
</feature>
<comment type="function">
    <text evidence="1">Required for recruitment of CENPA to centromeres and normal chromosome segregation during mitosis.</text>
</comment>
<dbReference type="GO" id="GO:0007059">
    <property type="term" value="P:chromosome segregation"/>
    <property type="evidence" value="ECO:0007669"/>
    <property type="project" value="TreeGrafter"/>
</dbReference>
<dbReference type="GO" id="GO:0000775">
    <property type="term" value="C:chromosome, centromeric region"/>
    <property type="evidence" value="ECO:0007669"/>
    <property type="project" value="UniProtKB-SubCell"/>
</dbReference>
<keyword evidence="14" id="KW-0137">Centromere</keyword>
<keyword evidence="10" id="KW-0862">Zinc</keyword>
<keyword evidence="12" id="KW-0539">Nucleus</keyword>
<keyword evidence="4" id="KW-0158">Chromosome</keyword>
<dbReference type="AlphaFoldDB" id="A0A850XY68"/>
<evidence type="ECO:0000256" key="4">
    <source>
        <dbReference type="ARBA" id="ARBA00022454"/>
    </source>
</evidence>
<comment type="subunit">
    <text evidence="15">Homodimer, and heterodimer with OIP5/MIS18B. Identified in a complex containing MIS18A, OIP5/MIS18B, MIS18BP1, RBBP7 and RBBP4.</text>
</comment>
<keyword evidence="8" id="KW-0479">Metal-binding</keyword>
<dbReference type="GO" id="GO:0051301">
    <property type="term" value="P:cell division"/>
    <property type="evidence" value="ECO:0007669"/>
    <property type="project" value="UniProtKB-KW"/>
</dbReference>
<dbReference type="GO" id="GO:0000785">
    <property type="term" value="C:chromatin"/>
    <property type="evidence" value="ECO:0007669"/>
    <property type="project" value="TreeGrafter"/>
</dbReference>
<dbReference type="InterPro" id="IPR004910">
    <property type="entry name" value="Yippee/Mis18/Cereblon"/>
</dbReference>
<keyword evidence="9" id="KW-0498">Mitosis</keyword>
<keyword evidence="13" id="KW-0131">Cell cycle</keyword>
<keyword evidence="7" id="KW-0132">Cell division</keyword>
<keyword evidence="11" id="KW-0832">Ubl conjugation</keyword>
<dbReference type="InterPro" id="IPR034752">
    <property type="entry name" value="Mis18"/>
</dbReference>
<evidence type="ECO:0000256" key="2">
    <source>
        <dbReference type="ARBA" id="ARBA00004123"/>
    </source>
</evidence>
<dbReference type="Proteomes" id="UP000628412">
    <property type="component" value="Unassembled WGS sequence"/>
</dbReference>
<dbReference type="GO" id="GO:0046872">
    <property type="term" value="F:metal ion binding"/>
    <property type="evidence" value="ECO:0007669"/>
    <property type="project" value="UniProtKB-KW"/>
</dbReference>
<evidence type="ECO:0000256" key="1">
    <source>
        <dbReference type="ARBA" id="ARBA00003694"/>
    </source>
</evidence>
<evidence type="ECO:0000256" key="3">
    <source>
        <dbReference type="ARBA" id="ARBA00004584"/>
    </source>
</evidence>
<dbReference type="Pfam" id="PF03226">
    <property type="entry name" value="Yippee-Mis18"/>
    <property type="match status" value="1"/>
</dbReference>
<evidence type="ECO:0000256" key="7">
    <source>
        <dbReference type="ARBA" id="ARBA00022618"/>
    </source>
</evidence>
<feature type="non-terminal residue" evidence="18">
    <location>
        <position position="1"/>
    </location>
</feature>
<feature type="domain" description="Mis18" evidence="17">
    <location>
        <begin position="3"/>
        <end position="92"/>
    </location>
</feature>
<dbReference type="PROSITE" id="PS51793">
    <property type="entry name" value="MIS18"/>
    <property type="match status" value="1"/>
</dbReference>
<name>A0A850XY68_AEGCA</name>